<evidence type="ECO:0000259" key="3">
    <source>
        <dbReference type="SMART" id="SM00829"/>
    </source>
</evidence>
<dbReference type="Pfam" id="PF08240">
    <property type="entry name" value="ADH_N"/>
    <property type="match status" value="1"/>
</dbReference>
<dbReference type="Gene3D" id="3.40.50.720">
    <property type="entry name" value="NAD(P)-binding Rossmann-like Domain"/>
    <property type="match status" value="1"/>
</dbReference>
<dbReference type="GO" id="GO:0070402">
    <property type="term" value="F:NADPH binding"/>
    <property type="evidence" value="ECO:0007669"/>
    <property type="project" value="TreeGrafter"/>
</dbReference>
<evidence type="ECO:0000313" key="5">
    <source>
        <dbReference type="Proteomes" id="UP001328733"/>
    </source>
</evidence>
<reference evidence="4 5" key="1">
    <citation type="submission" date="2024-01" db="EMBL/GenBank/DDBJ databases">
        <title>Genomic insights into the taxonomy and metabolism of the cyanobacterium Pannus brasiliensis CCIBt3594.</title>
        <authorList>
            <person name="Machado M."/>
            <person name="Botero N.B."/>
            <person name="Andreote A.P.D."/>
            <person name="Feitosa A.M.T."/>
            <person name="Popin R."/>
            <person name="Sivonen K."/>
            <person name="Fiore M.F."/>
        </authorList>
    </citation>
    <scope>NUCLEOTIDE SEQUENCE [LARGE SCALE GENOMIC DNA]</scope>
    <source>
        <strain evidence="4 5">CCIBt3594</strain>
    </source>
</reference>
<proteinExistence type="predicted"/>
<dbReference type="SMART" id="SM00829">
    <property type="entry name" value="PKS_ER"/>
    <property type="match status" value="1"/>
</dbReference>
<dbReference type="Gene3D" id="3.90.180.10">
    <property type="entry name" value="Medium-chain alcohol dehydrogenases, catalytic domain"/>
    <property type="match status" value="1"/>
</dbReference>
<protein>
    <submittedName>
        <fullName evidence="4">Zinc-dependent alcohol dehydrogenase family protein</fullName>
    </submittedName>
</protein>
<dbReference type="InterPro" id="IPR011032">
    <property type="entry name" value="GroES-like_sf"/>
</dbReference>
<dbReference type="InterPro" id="IPR036291">
    <property type="entry name" value="NAD(P)-bd_dom_sf"/>
</dbReference>
<dbReference type="CDD" id="cd08272">
    <property type="entry name" value="MDR6"/>
    <property type="match status" value="1"/>
</dbReference>
<dbReference type="InterPro" id="IPR013154">
    <property type="entry name" value="ADH-like_N"/>
</dbReference>
<dbReference type="Pfam" id="PF13602">
    <property type="entry name" value="ADH_zinc_N_2"/>
    <property type="match status" value="1"/>
</dbReference>
<dbReference type="GO" id="GO:0035925">
    <property type="term" value="F:mRNA 3'-UTR AU-rich region binding"/>
    <property type="evidence" value="ECO:0007669"/>
    <property type="project" value="TreeGrafter"/>
</dbReference>
<dbReference type="SUPFAM" id="SSF51735">
    <property type="entry name" value="NAD(P)-binding Rossmann-fold domains"/>
    <property type="match status" value="1"/>
</dbReference>
<dbReference type="GO" id="GO:0003960">
    <property type="term" value="F:quinone reductase (NADPH) activity"/>
    <property type="evidence" value="ECO:0007669"/>
    <property type="project" value="TreeGrafter"/>
</dbReference>
<evidence type="ECO:0000313" key="4">
    <source>
        <dbReference type="EMBL" id="MEG3439886.1"/>
    </source>
</evidence>
<dbReference type="Proteomes" id="UP001328733">
    <property type="component" value="Unassembled WGS sequence"/>
</dbReference>
<feature type="domain" description="Enoyl reductase (ER)" evidence="3">
    <location>
        <begin position="7"/>
        <end position="325"/>
    </location>
</feature>
<dbReference type="GO" id="GO:0005829">
    <property type="term" value="C:cytosol"/>
    <property type="evidence" value="ECO:0007669"/>
    <property type="project" value="TreeGrafter"/>
</dbReference>
<gene>
    <name evidence="4" type="ORF">V0288_22355</name>
</gene>
<dbReference type="AlphaFoldDB" id="A0AAW9QXJ9"/>
<keyword evidence="2" id="KW-0560">Oxidoreductase</keyword>
<name>A0AAW9QXJ9_9CHRO</name>
<dbReference type="EMBL" id="JBAFSM010000064">
    <property type="protein sequence ID" value="MEG3439886.1"/>
    <property type="molecule type" value="Genomic_DNA"/>
</dbReference>
<dbReference type="InterPro" id="IPR020843">
    <property type="entry name" value="ER"/>
</dbReference>
<sequence>MKAILLTAPDVLELREIPAPRVTKPTDVLVSLKAAGVNPIDTKIRKRGTFYPEQMPAILGCDGAGVVEAVGSGVSKFRVGDEVYYCSGGLGESGTGNYAQYAVVDENYLALKPKSLSFAEAAAAPLVLITAWESLFDRVNLTAGQSVLIHAGVGGVGHVAIQLAKLRGAEVYTTVGSPDKERLVRQLGADHPILYKQTNFIDFILDRTGGKGVDIVFDTVGGQTFFDSCQAVKVYGDIVTILEPSGSLKVARDRNLRISLELMLTPALKGLTEARQHQTRILEQCATWIDEGKLTIHLGQTFPLEEALDAHKLIESGSVTGKIALSID</sequence>
<keyword evidence="5" id="KW-1185">Reference proteome</keyword>
<organism evidence="4 5">
    <name type="scientific">Pannus brasiliensis CCIBt3594</name>
    <dbReference type="NCBI Taxonomy" id="1427578"/>
    <lineage>
        <taxon>Bacteria</taxon>
        <taxon>Bacillati</taxon>
        <taxon>Cyanobacteriota</taxon>
        <taxon>Cyanophyceae</taxon>
        <taxon>Oscillatoriophycideae</taxon>
        <taxon>Chroococcales</taxon>
        <taxon>Microcystaceae</taxon>
        <taxon>Pannus</taxon>
    </lineage>
</organism>
<dbReference type="RefSeq" id="WP_332867360.1">
    <property type="nucleotide sequence ID" value="NZ_JBAFSM010000064.1"/>
</dbReference>
<dbReference type="PANTHER" id="PTHR48106">
    <property type="entry name" value="QUINONE OXIDOREDUCTASE PIG3-RELATED"/>
    <property type="match status" value="1"/>
</dbReference>
<dbReference type="PANTHER" id="PTHR48106:SF13">
    <property type="entry name" value="QUINONE OXIDOREDUCTASE-RELATED"/>
    <property type="match status" value="1"/>
</dbReference>
<evidence type="ECO:0000256" key="2">
    <source>
        <dbReference type="ARBA" id="ARBA00023002"/>
    </source>
</evidence>
<dbReference type="SUPFAM" id="SSF50129">
    <property type="entry name" value="GroES-like"/>
    <property type="match status" value="1"/>
</dbReference>
<accession>A0AAW9QXJ9</accession>
<comment type="caution">
    <text evidence="4">The sequence shown here is derived from an EMBL/GenBank/DDBJ whole genome shotgun (WGS) entry which is preliminary data.</text>
</comment>
<keyword evidence="1" id="KW-0521">NADP</keyword>
<evidence type="ECO:0000256" key="1">
    <source>
        <dbReference type="ARBA" id="ARBA00022857"/>
    </source>
</evidence>